<feature type="domain" description="Thioesterase" evidence="2">
    <location>
        <begin position="54"/>
        <end position="128"/>
    </location>
</feature>
<evidence type="ECO:0000256" key="1">
    <source>
        <dbReference type="ARBA" id="ARBA00022801"/>
    </source>
</evidence>
<proteinExistence type="predicted"/>
<evidence type="ECO:0000313" key="3">
    <source>
        <dbReference type="EMBL" id="SVD79186.1"/>
    </source>
</evidence>
<dbReference type="NCBIfam" id="TIGR00369">
    <property type="entry name" value="unchar_dom_1"/>
    <property type="match status" value="1"/>
</dbReference>
<dbReference type="GO" id="GO:0061522">
    <property type="term" value="F:1,4-dihydroxy-2-naphthoyl-CoA thioesterase activity"/>
    <property type="evidence" value="ECO:0007669"/>
    <property type="project" value="TreeGrafter"/>
</dbReference>
<sequence length="149" mass="16349">MATIWHPKNTISLDRINELNQNTAIGHLDIKITHIDDDFIQGTMPVSQKTIQPQGLLHGGASLTLAESLASLGAALCVDMSKYNIVGHGINANHVRSATEGMVTGIAKPVYLGGKTQVWEIKIYKSETEFVDETLCCISRMTALRMTRR</sequence>
<dbReference type="InterPro" id="IPR006683">
    <property type="entry name" value="Thioestr_dom"/>
</dbReference>
<dbReference type="AlphaFoldDB" id="A0A382Y7A3"/>
<gene>
    <name evidence="3" type="ORF">METZ01_LOCUS432040</name>
</gene>
<dbReference type="Gene3D" id="3.10.129.10">
    <property type="entry name" value="Hotdog Thioesterase"/>
    <property type="match status" value="1"/>
</dbReference>
<dbReference type="CDD" id="cd03443">
    <property type="entry name" value="PaaI_thioesterase"/>
    <property type="match status" value="1"/>
</dbReference>
<accession>A0A382Y7A3</accession>
<protein>
    <recommendedName>
        <fullName evidence="2">Thioesterase domain-containing protein</fullName>
    </recommendedName>
</protein>
<dbReference type="SUPFAM" id="SSF54637">
    <property type="entry name" value="Thioesterase/thiol ester dehydrase-isomerase"/>
    <property type="match status" value="1"/>
</dbReference>
<dbReference type="Pfam" id="PF03061">
    <property type="entry name" value="4HBT"/>
    <property type="match status" value="1"/>
</dbReference>
<dbReference type="InterPro" id="IPR003736">
    <property type="entry name" value="PAAI_dom"/>
</dbReference>
<reference evidence="3" key="1">
    <citation type="submission" date="2018-05" db="EMBL/GenBank/DDBJ databases">
        <authorList>
            <person name="Lanie J.A."/>
            <person name="Ng W.-L."/>
            <person name="Kazmierczak K.M."/>
            <person name="Andrzejewski T.M."/>
            <person name="Davidsen T.M."/>
            <person name="Wayne K.J."/>
            <person name="Tettelin H."/>
            <person name="Glass J.I."/>
            <person name="Rusch D."/>
            <person name="Podicherti R."/>
            <person name="Tsui H.-C.T."/>
            <person name="Winkler M.E."/>
        </authorList>
    </citation>
    <scope>NUCLEOTIDE SEQUENCE</scope>
</reference>
<evidence type="ECO:0000259" key="2">
    <source>
        <dbReference type="Pfam" id="PF03061"/>
    </source>
</evidence>
<dbReference type="InterPro" id="IPR029069">
    <property type="entry name" value="HotDog_dom_sf"/>
</dbReference>
<dbReference type="GO" id="GO:0005829">
    <property type="term" value="C:cytosol"/>
    <property type="evidence" value="ECO:0007669"/>
    <property type="project" value="TreeGrafter"/>
</dbReference>
<name>A0A382Y7A3_9ZZZZ</name>
<dbReference type="PANTHER" id="PTHR43240:SF5">
    <property type="entry name" value="1,4-DIHYDROXY-2-NAPHTHOYL-COA THIOESTERASE 1"/>
    <property type="match status" value="1"/>
</dbReference>
<organism evidence="3">
    <name type="scientific">marine metagenome</name>
    <dbReference type="NCBI Taxonomy" id="408172"/>
    <lineage>
        <taxon>unclassified sequences</taxon>
        <taxon>metagenomes</taxon>
        <taxon>ecological metagenomes</taxon>
    </lineage>
</organism>
<keyword evidence="1" id="KW-0378">Hydrolase</keyword>
<dbReference type="EMBL" id="UINC01173535">
    <property type="protein sequence ID" value="SVD79186.1"/>
    <property type="molecule type" value="Genomic_DNA"/>
</dbReference>
<dbReference type="PANTHER" id="PTHR43240">
    <property type="entry name" value="1,4-DIHYDROXY-2-NAPHTHOYL-COA THIOESTERASE 1"/>
    <property type="match status" value="1"/>
</dbReference>